<dbReference type="AlphaFoldDB" id="B4K3Z3"/>
<dbReference type="STRING" id="7222.B4K3Z3"/>
<evidence type="ECO:0000313" key="1">
    <source>
        <dbReference type="EMBL" id="EDV90346.1"/>
    </source>
</evidence>
<dbReference type="PhylomeDB" id="B4K3Z3"/>
<dbReference type="HOGENOM" id="CLU_125641_0_0_1"/>
<dbReference type="InParanoid" id="B4K3Z3"/>
<dbReference type="eggNOG" id="ENOG502SUIH">
    <property type="taxonomic scope" value="Eukaryota"/>
</dbReference>
<sequence length="159" mass="18354">MPQQKRRQTLPHSQALDENFECLIRVAYSIGETLARPKDRNICGKTLAQLSNFNKSNSMEVKQNVRQFLKFYLRVLRWTQTHQPIILYEKWYGKGGNKCESTSQSPDDDETHIWLEEGSSYLAMKHFDDGSIMIYSAVAKDATSGWAENGFKLLSEQKD</sequence>
<evidence type="ECO:0000313" key="2">
    <source>
        <dbReference type="Proteomes" id="UP000001070"/>
    </source>
</evidence>
<organism evidence="2">
    <name type="scientific">Drosophila grimshawi</name>
    <name type="common">Hawaiian fruit fly</name>
    <name type="synonym">Idiomyia grimshawi</name>
    <dbReference type="NCBI Taxonomy" id="7222"/>
    <lineage>
        <taxon>Eukaryota</taxon>
        <taxon>Metazoa</taxon>
        <taxon>Ecdysozoa</taxon>
        <taxon>Arthropoda</taxon>
        <taxon>Hexapoda</taxon>
        <taxon>Insecta</taxon>
        <taxon>Pterygota</taxon>
        <taxon>Neoptera</taxon>
        <taxon>Endopterygota</taxon>
        <taxon>Diptera</taxon>
        <taxon>Brachycera</taxon>
        <taxon>Muscomorpha</taxon>
        <taxon>Ephydroidea</taxon>
        <taxon>Drosophilidae</taxon>
        <taxon>Drosophila</taxon>
        <taxon>Hawaiian Drosophila</taxon>
    </lineage>
</organism>
<protein>
    <submittedName>
        <fullName evidence="1">GH24945</fullName>
    </submittedName>
</protein>
<keyword evidence="2" id="KW-1185">Reference proteome</keyword>
<accession>B4K3Z3</accession>
<proteinExistence type="predicted"/>
<gene>
    <name evidence="1" type="primary">Dgri\GH24945</name>
    <name evidence="1" type="ORF">Dgri_GH24945</name>
</gene>
<dbReference type="OrthoDB" id="6599787at2759"/>
<dbReference type="Proteomes" id="UP000001070">
    <property type="component" value="Unassembled WGS sequence"/>
</dbReference>
<reference evidence="1 2" key="1">
    <citation type="journal article" date="2007" name="Nature">
        <title>Evolution of genes and genomes on the Drosophila phylogeny.</title>
        <authorList>
            <consortium name="Drosophila 12 Genomes Consortium"/>
            <person name="Clark A.G."/>
            <person name="Eisen M.B."/>
            <person name="Smith D.R."/>
            <person name="Bergman C.M."/>
            <person name="Oliver B."/>
            <person name="Markow T.A."/>
            <person name="Kaufman T.C."/>
            <person name="Kellis M."/>
            <person name="Gelbart W."/>
            <person name="Iyer V.N."/>
            <person name="Pollard D.A."/>
            <person name="Sackton T.B."/>
            <person name="Larracuente A.M."/>
            <person name="Singh N.D."/>
            <person name="Abad J.P."/>
            <person name="Abt D.N."/>
            <person name="Adryan B."/>
            <person name="Aguade M."/>
            <person name="Akashi H."/>
            <person name="Anderson W.W."/>
            <person name="Aquadro C.F."/>
            <person name="Ardell D.H."/>
            <person name="Arguello R."/>
            <person name="Artieri C.G."/>
            <person name="Barbash D.A."/>
            <person name="Barker D."/>
            <person name="Barsanti P."/>
            <person name="Batterham P."/>
            <person name="Batzoglou S."/>
            <person name="Begun D."/>
            <person name="Bhutkar A."/>
            <person name="Blanco E."/>
            <person name="Bosak S.A."/>
            <person name="Bradley R.K."/>
            <person name="Brand A.D."/>
            <person name="Brent M.R."/>
            <person name="Brooks A.N."/>
            <person name="Brown R.H."/>
            <person name="Butlin R.K."/>
            <person name="Caggese C."/>
            <person name="Calvi B.R."/>
            <person name="Bernardo de Carvalho A."/>
            <person name="Caspi A."/>
            <person name="Castrezana S."/>
            <person name="Celniker S.E."/>
            <person name="Chang J.L."/>
            <person name="Chapple C."/>
            <person name="Chatterji S."/>
            <person name="Chinwalla A."/>
            <person name="Civetta A."/>
            <person name="Clifton S.W."/>
            <person name="Comeron J.M."/>
            <person name="Costello J.C."/>
            <person name="Coyne J.A."/>
            <person name="Daub J."/>
            <person name="David R.G."/>
            <person name="Delcher A.L."/>
            <person name="Delehaunty K."/>
            <person name="Do C.B."/>
            <person name="Ebling H."/>
            <person name="Edwards K."/>
            <person name="Eickbush T."/>
            <person name="Evans J.D."/>
            <person name="Filipski A."/>
            <person name="Findeiss S."/>
            <person name="Freyhult E."/>
            <person name="Fulton L."/>
            <person name="Fulton R."/>
            <person name="Garcia A.C."/>
            <person name="Gardiner A."/>
            <person name="Garfield D.A."/>
            <person name="Garvin B.E."/>
            <person name="Gibson G."/>
            <person name="Gilbert D."/>
            <person name="Gnerre S."/>
            <person name="Godfrey J."/>
            <person name="Good R."/>
            <person name="Gotea V."/>
            <person name="Gravely B."/>
            <person name="Greenberg A.J."/>
            <person name="Griffiths-Jones S."/>
            <person name="Gross S."/>
            <person name="Guigo R."/>
            <person name="Gustafson E.A."/>
            <person name="Haerty W."/>
            <person name="Hahn M.W."/>
            <person name="Halligan D.L."/>
            <person name="Halpern A.L."/>
            <person name="Halter G.M."/>
            <person name="Han M.V."/>
            <person name="Heger A."/>
            <person name="Hillier L."/>
            <person name="Hinrichs A.S."/>
            <person name="Holmes I."/>
            <person name="Hoskins R.A."/>
            <person name="Hubisz M.J."/>
            <person name="Hultmark D."/>
            <person name="Huntley M.A."/>
            <person name="Jaffe D.B."/>
            <person name="Jagadeeshan S."/>
            <person name="Jeck W.R."/>
            <person name="Johnson J."/>
            <person name="Jones C.D."/>
            <person name="Jordan W.C."/>
            <person name="Karpen G.H."/>
            <person name="Kataoka E."/>
            <person name="Keightley P.D."/>
            <person name="Kheradpour P."/>
            <person name="Kirkness E.F."/>
            <person name="Koerich L.B."/>
            <person name="Kristiansen K."/>
            <person name="Kudrna D."/>
            <person name="Kulathinal R.J."/>
            <person name="Kumar S."/>
            <person name="Kwok R."/>
            <person name="Lander E."/>
            <person name="Langley C.H."/>
            <person name="Lapoint R."/>
            <person name="Lazzaro B.P."/>
            <person name="Lee S.J."/>
            <person name="Levesque L."/>
            <person name="Li R."/>
            <person name="Lin C.F."/>
            <person name="Lin M.F."/>
            <person name="Lindblad-Toh K."/>
            <person name="Llopart A."/>
            <person name="Long M."/>
            <person name="Low L."/>
            <person name="Lozovsky E."/>
            <person name="Lu J."/>
            <person name="Luo M."/>
            <person name="Machado C.A."/>
            <person name="Makalowski W."/>
            <person name="Marzo M."/>
            <person name="Matsuda M."/>
            <person name="Matzkin L."/>
            <person name="McAllister B."/>
            <person name="McBride C.S."/>
            <person name="McKernan B."/>
            <person name="McKernan K."/>
            <person name="Mendez-Lago M."/>
            <person name="Minx P."/>
            <person name="Mollenhauer M.U."/>
            <person name="Montooth K."/>
            <person name="Mount S.M."/>
            <person name="Mu X."/>
            <person name="Myers E."/>
            <person name="Negre B."/>
            <person name="Newfeld S."/>
            <person name="Nielsen R."/>
            <person name="Noor M.A."/>
            <person name="O'Grady P."/>
            <person name="Pachter L."/>
            <person name="Papaceit M."/>
            <person name="Parisi M.J."/>
            <person name="Parisi M."/>
            <person name="Parts L."/>
            <person name="Pedersen J.S."/>
            <person name="Pesole G."/>
            <person name="Phillippy A.M."/>
            <person name="Ponting C.P."/>
            <person name="Pop M."/>
            <person name="Porcelli D."/>
            <person name="Powell J.R."/>
            <person name="Prohaska S."/>
            <person name="Pruitt K."/>
            <person name="Puig M."/>
            <person name="Quesneville H."/>
            <person name="Ram K.R."/>
            <person name="Rand D."/>
            <person name="Rasmussen M.D."/>
            <person name="Reed L.K."/>
            <person name="Reenan R."/>
            <person name="Reily A."/>
            <person name="Remington K.A."/>
            <person name="Rieger T.T."/>
            <person name="Ritchie M.G."/>
            <person name="Robin C."/>
            <person name="Rogers Y.H."/>
            <person name="Rohde C."/>
            <person name="Rozas J."/>
            <person name="Rubenfield M.J."/>
            <person name="Ruiz A."/>
            <person name="Russo S."/>
            <person name="Salzberg S.L."/>
            <person name="Sanchez-Gracia A."/>
            <person name="Saranga D.J."/>
            <person name="Sato H."/>
            <person name="Schaeffer S.W."/>
            <person name="Schatz M.C."/>
            <person name="Schlenke T."/>
            <person name="Schwartz R."/>
            <person name="Segarra C."/>
            <person name="Singh R.S."/>
            <person name="Sirot L."/>
            <person name="Sirota M."/>
            <person name="Sisneros N.B."/>
            <person name="Smith C.D."/>
            <person name="Smith T.F."/>
            <person name="Spieth J."/>
            <person name="Stage D.E."/>
            <person name="Stark A."/>
            <person name="Stephan W."/>
            <person name="Strausberg R.L."/>
            <person name="Strempel S."/>
            <person name="Sturgill D."/>
            <person name="Sutton G."/>
            <person name="Sutton G.G."/>
            <person name="Tao W."/>
            <person name="Teichmann S."/>
            <person name="Tobari Y.N."/>
            <person name="Tomimura Y."/>
            <person name="Tsolas J.M."/>
            <person name="Valente V.L."/>
            <person name="Venter E."/>
            <person name="Venter J.C."/>
            <person name="Vicario S."/>
            <person name="Vieira F.G."/>
            <person name="Vilella A.J."/>
            <person name="Villasante A."/>
            <person name="Walenz B."/>
            <person name="Wang J."/>
            <person name="Wasserman M."/>
            <person name="Watts T."/>
            <person name="Wilson D."/>
            <person name="Wilson R.K."/>
            <person name="Wing R.A."/>
            <person name="Wolfner M.F."/>
            <person name="Wong A."/>
            <person name="Wong G.K."/>
            <person name="Wu C.I."/>
            <person name="Wu G."/>
            <person name="Yamamoto D."/>
            <person name="Yang H.P."/>
            <person name="Yang S.P."/>
            <person name="Yorke J.A."/>
            <person name="Yoshida K."/>
            <person name="Zdobnov E."/>
            <person name="Zhang P."/>
            <person name="Zhang Y."/>
            <person name="Zimin A.V."/>
            <person name="Baldwin J."/>
            <person name="Abdouelleil A."/>
            <person name="Abdulkadir J."/>
            <person name="Abebe A."/>
            <person name="Abera B."/>
            <person name="Abreu J."/>
            <person name="Acer S.C."/>
            <person name="Aftuck L."/>
            <person name="Alexander A."/>
            <person name="An P."/>
            <person name="Anderson E."/>
            <person name="Anderson S."/>
            <person name="Arachi H."/>
            <person name="Azer M."/>
            <person name="Bachantsang P."/>
            <person name="Barry A."/>
            <person name="Bayul T."/>
            <person name="Berlin A."/>
            <person name="Bessette D."/>
            <person name="Bloom T."/>
            <person name="Blye J."/>
            <person name="Boguslavskiy L."/>
            <person name="Bonnet C."/>
            <person name="Boukhgalter B."/>
            <person name="Bourzgui I."/>
            <person name="Brown A."/>
            <person name="Cahill P."/>
            <person name="Channer S."/>
            <person name="Cheshatsang Y."/>
            <person name="Chuda L."/>
            <person name="Citroen M."/>
            <person name="Collymore A."/>
            <person name="Cooke P."/>
            <person name="Costello M."/>
            <person name="D'Aco K."/>
            <person name="Daza R."/>
            <person name="De Haan G."/>
            <person name="DeGray S."/>
            <person name="DeMaso C."/>
            <person name="Dhargay N."/>
            <person name="Dooley K."/>
            <person name="Dooley E."/>
            <person name="Doricent M."/>
            <person name="Dorje P."/>
            <person name="Dorjee K."/>
            <person name="Dupes A."/>
            <person name="Elong R."/>
            <person name="Falk J."/>
            <person name="Farina A."/>
            <person name="Faro S."/>
            <person name="Ferguson D."/>
            <person name="Fisher S."/>
            <person name="Foley C.D."/>
            <person name="Franke A."/>
            <person name="Friedrich D."/>
            <person name="Gadbois L."/>
            <person name="Gearin G."/>
            <person name="Gearin C.R."/>
            <person name="Giannoukos G."/>
            <person name="Goode T."/>
            <person name="Graham J."/>
            <person name="Grandbois E."/>
            <person name="Grewal S."/>
            <person name="Gyaltsen K."/>
            <person name="Hafez N."/>
            <person name="Hagos B."/>
            <person name="Hall J."/>
            <person name="Henson C."/>
            <person name="Hollinger A."/>
            <person name="Honan T."/>
            <person name="Huard M.D."/>
            <person name="Hughes L."/>
            <person name="Hurhula B."/>
            <person name="Husby M.E."/>
            <person name="Kamat A."/>
            <person name="Kanga B."/>
            <person name="Kashin S."/>
            <person name="Khazanovich D."/>
            <person name="Kisner P."/>
            <person name="Lance K."/>
            <person name="Lara M."/>
            <person name="Lee W."/>
            <person name="Lennon N."/>
            <person name="Letendre F."/>
            <person name="LeVine R."/>
            <person name="Lipovsky A."/>
            <person name="Liu X."/>
            <person name="Liu J."/>
            <person name="Liu S."/>
            <person name="Lokyitsang T."/>
            <person name="Lokyitsang Y."/>
            <person name="Lubonja R."/>
            <person name="Lui A."/>
            <person name="MacDonald P."/>
            <person name="Magnisalis V."/>
            <person name="Maru K."/>
            <person name="Matthews C."/>
            <person name="McCusker W."/>
            <person name="McDonough S."/>
            <person name="Mehta T."/>
            <person name="Meldrim J."/>
            <person name="Meneus L."/>
            <person name="Mihai O."/>
            <person name="Mihalev A."/>
            <person name="Mihova T."/>
            <person name="Mittelman R."/>
            <person name="Mlenga V."/>
            <person name="Montmayeur A."/>
            <person name="Mulrain L."/>
            <person name="Navidi A."/>
            <person name="Naylor J."/>
            <person name="Negash T."/>
            <person name="Nguyen T."/>
            <person name="Nguyen N."/>
            <person name="Nicol R."/>
            <person name="Norbu C."/>
            <person name="Norbu N."/>
            <person name="Novod N."/>
            <person name="O'Neill B."/>
            <person name="Osman S."/>
            <person name="Markiewicz E."/>
            <person name="Oyono O.L."/>
            <person name="Patti C."/>
            <person name="Phunkhang P."/>
            <person name="Pierre F."/>
            <person name="Priest M."/>
            <person name="Raghuraman S."/>
            <person name="Rege F."/>
            <person name="Reyes R."/>
            <person name="Rise C."/>
            <person name="Rogov P."/>
            <person name="Ross K."/>
            <person name="Ryan E."/>
            <person name="Settipalli S."/>
            <person name="Shea T."/>
            <person name="Sherpa N."/>
            <person name="Shi L."/>
            <person name="Shih D."/>
            <person name="Sparrow T."/>
            <person name="Spaulding J."/>
            <person name="Stalker J."/>
            <person name="Stange-Thomann N."/>
            <person name="Stavropoulos S."/>
            <person name="Stone C."/>
            <person name="Strader C."/>
            <person name="Tesfaye S."/>
            <person name="Thomson T."/>
            <person name="Thoulutsang Y."/>
            <person name="Thoulutsang D."/>
            <person name="Topham K."/>
            <person name="Topping I."/>
            <person name="Tsamla T."/>
            <person name="Vassiliev H."/>
            <person name="Vo A."/>
            <person name="Wangchuk T."/>
            <person name="Wangdi T."/>
            <person name="Weiand M."/>
            <person name="Wilkinson J."/>
            <person name="Wilson A."/>
            <person name="Yadav S."/>
            <person name="Young G."/>
            <person name="Yu Q."/>
            <person name="Zembek L."/>
            <person name="Zhong D."/>
            <person name="Zimmer A."/>
            <person name="Zwirko Z."/>
            <person name="Jaffe D.B."/>
            <person name="Alvarez P."/>
            <person name="Brockman W."/>
            <person name="Butler J."/>
            <person name="Chin C."/>
            <person name="Gnerre S."/>
            <person name="Grabherr M."/>
            <person name="Kleber M."/>
            <person name="Mauceli E."/>
            <person name="MacCallum I."/>
        </authorList>
    </citation>
    <scope>NUCLEOTIDE SEQUENCE [LARGE SCALE GENOMIC DNA]</scope>
    <source>
        <strain evidence="2">Tucson 15287-2541.00</strain>
    </source>
</reference>
<dbReference type="OMA" id="YMAVSKD"/>
<dbReference type="EMBL" id="CH927090">
    <property type="protein sequence ID" value="EDV90346.1"/>
    <property type="molecule type" value="Genomic_DNA"/>
</dbReference>
<name>B4K3Z3_DROGR</name>